<evidence type="ECO:0000256" key="5">
    <source>
        <dbReference type="ARBA" id="ARBA00023163"/>
    </source>
</evidence>
<dbReference type="GO" id="GO:0005634">
    <property type="term" value="C:nucleus"/>
    <property type="evidence" value="ECO:0007669"/>
    <property type="project" value="UniProtKB-SubCell"/>
</dbReference>
<dbReference type="InterPro" id="IPR005333">
    <property type="entry name" value="Transcription_factor_TCP"/>
</dbReference>
<evidence type="ECO:0000256" key="3">
    <source>
        <dbReference type="ARBA" id="ARBA00023015"/>
    </source>
</evidence>
<dbReference type="GO" id="GO:2000032">
    <property type="term" value="P:regulation of secondary shoot formation"/>
    <property type="evidence" value="ECO:0007669"/>
    <property type="project" value="TreeGrafter"/>
</dbReference>
<name>A0A4S4EQK4_CAMSN</name>
<dbReference type="Pfam" id="PF03634">
    <property type="entry name" value="TCP"/>
    <property type="match status" value="1"/>
</dbReference>
<accession>A0A4S4EQK4</accession>
<sequence length="392" mass="43355">MYPNNSNGNNTNPISYTHYFCDITPNYKQEDHPPSSPLFYLPSPYIPYDDNILHDLFLQQQPMTAVEGTASEEVVMVDSIKNNRICQHMPRKRSSKKDRHSKIDTAQGPRDRRMRLSLKVAGEFFGLQDMLGFDKASKTVEWLLNKSKTAIKELTKGFPHMKQTRNVGINSASSASDCEDVSGIDDAIAVDANQQVRSNKGKPSKEKKMRPMRKSAFDPLAKESREKARARARERTRVKRSKLSSEAMNHDMMNRLGSSNTFENGDGKETGTQSHKMNQSLDVPPGIEDLSSSIIFNYDHHNPGISQEIFGVVSMLGLGENLGVEVDSDLSVGGVPVVAVEVMINSGSGFGSCSSSWTLGDDLWWVFSGGGCGGDDLQWVFPVVAVESSRPV</sequence>
<keyword evidence="2" id="KW-0217">Developmental protein</keyword>
<keyword evidence="5" id="KW-0804">Transcription</keyword>
<comment type="subcellular location">
    <subcellularLocation>
        <location evidence="1">Nucleus</location>
    </subcellularLocation>
</comment>
<evidence type="ECO:0000256" key="4">
    <source>
        <dbReference type="ARBA" id="ARBA00023125"/>
    </source>
</evidence>
<dbReference type="AlphaFoldDB" id="A0A4S4EQK4"/>
<evidence type="ECO:0000313" key="10">
    <source>
        <dbReference type="EMBL" id="THG18595.1"/>
    </source>
</evidence>
<dbReference type="PANTHER" id="PTHR31072">
    <property type="entry name" value="TRANSCRIPTION FACTOR TCP4-RELATED"/>
    <property type="match status" value="1"/>
</dbReference>
<dbReference type="GO" id="GO:0003700">
    <property type="term" value="F:DNA-binding transcription factor activity"/>
    <property type="evidence" value="ECO:0007669"/>
    <property type="project" value="InterPro"/>
</dbReference>
<dbReference type="InterPro" id="IPR017888">
    <property type="entry name" value="CYC/TB1_R_domain"/>
</dbReference>
<keyword evidence="3" id="KW-0805">Transcription regulation</keyword>
<evidence type="ECO:0000259" key="9">
    <source>
        <dbReference type="PROSITE" id="PS51370"/>
    </source>
</evidence>
<comment type="caution">
    <text evidence="10">The sequence shown here is derived from an EMBL/GenBank/DDBJ whole genome shotgun (WGS) entry which is preliminary data.</text>
</comment>
<dbReference type="PANTHER" id="PTHR31072:SF226">
    <property type="entry name" value="TRANSCRIPTION FACTOR TCP18"/>
    <property type="match status" value="1"/>
</dbReference>
<feature type="region of interest" description="Disordered" evidence="7">
    <location>
        <begin position="194"/>
        <end position="279"/>
    </location>
</feature>
<feature type="compositionally biased region" description="Basic and acidic residues" evidence="7">
    <location>
        <begin position="220"/>
        <end position="235"/>
    </location>
</feature>
<feature type="compositionally biased region" description="Basic residues" evidence="7">
    <location>
        <begin position="199"/>
        <end position="213"/>
    </location>
</feature>
<dbReference type="InterPro" id="IPR017887">
    <property type="entry name" value="TF_TCP_subgr"/>
</dbReference>
<keyword evidence="6" id="KW-0539">Nucleus</keyword>
<feature type="compositionally biased region" description="Polar residues" evidence="7">
    <location>
        <begin position="270"/>
        <end position="279"/>
    </location>
</feature>
<dbReference type="PROSITE" id="PS51369">
    <property type="entry name" value="TCP"/>
    <property type="match status" value="1"/>
</dbReference>
<protein>
    <recommendedName>
        <fullName evidence="12">TCP domain-containing protein</fullName>
    </recommendedName>
</protein>
<evidence type="ECO:0000256" key="6">
    <source>
        <dbReference type="ARBA" id="ARBA00023242"/>
    </source>
</evidence>
<evidence type="ECO:0000256" key="7">
    <source>
        <dbReference type="SAM" id="MobiDB-lite"/>
    </source>
</evidence>
<keyword evidence="4" id="KW-0238">DNA-binding</keyword>
<feature type="domain" description="TCP" evidence="8">
    <location>
        <begin position="96"/>
        <end position="154"/>
    </location>
</feature>
<proteinExistence type="predicted"/>
<evidence type="ECO:0000256" key="2">
    <source>
        <dbReference type="ARBA" id="ARBA00022473"/>
    </source>
</evidence>
<feature type="domain" description="R" evidence="9">
    <location>
        <begin position="222"/>
        <end position="239"/>
    </location>
</feature>
<dbReference type="GO" id="GO:0043565">
    <property type="term" value="F:sequence-specific DNA binding"/>
    <property type="evidence" value="ECO:0007669"/>
    <property type="project" value="TreeGrafter"/>
</dbReference>
<feature type="region of interest" description="Disordered" evidence="7">
    <location>
        <begin position="88"/>
        <end position="111"/>
    </location>
</feature>
<feature type="compositionally biased region" description="Basic residues" evidence="7">
    <location>
        <begin position="89"/>
        <end position="100"/>
    </location>
</feature>
<evidence type="ECO:0008006" key="12">
    <source>
        <dbReference type="Google" id="ProtNLM"/>
    </source>
</evidence>
<evidence type="ECO:0000256" key="1">
    <source>
        <dbReference type="ARBA" id="ARBA00004123"/>
    </source>
</evidence>
<dbReference type="EMBL" id="SDRB02002959">
    <property type="protein sequence ID" value="THG18595.1"/>
    <property type="molecule type" value="Genomic_DNA"/>
</dbReference>
<dbReference type="PROSITE" id="PS51370">
    <property type="entry name" value="R"/>
    <property type="match status" value="1"/>
</dbReference>
<keyword evidence="11" id="KW-1185">Reference proteome</keyword>
<organism evidence="10 11">
    <name type="scientific">Camellia sinensis var. sinensis</name>
    <name type="common">China tea</name>
    <dbReference type="NCBI Taxonomy" id="542762"/>
    <lineage>
        <taxon>Eukaryota</taxon>
        <taxon>Viridiplantae</taxon>
        <taxon>Streptophyta</taxon>
        <taxon>Embryophyta</taxon>
        <taxon>Tracheophyta</taxon>
        <taxon>Spermatophyta</taxon>
        <taxon>Magnoliopsida</taxon>
        <taxon>eudicotyledons</taxon>
        <taxon>Gunneridae</taxon>
        <taxon>Pentapetalae</taxon>
        <taxon>asterids</taxon>
        <taxon>Ericales</taxon>
        <taxon>Theaceae</taxon>
        <taxon>Camellia</taxon>
    </lineage>
</organism>
<evidence type="ECO:0000313" key="11">
    <source>
        <dbReference type="Proteomes" id="UP000306102"/>
    </source>
</evidence>
<gene>
    <name evidence="10" type="ORF">TEA_019149</name>
</gene>
<reference evidence="10 11" key="1">
    <citation type="journal article" date="2018" name="Proc. Natl. Acad. Sci. U.S.A.">
        <title>Draft genome sequence of Camellia sinensis var. sinensis provides insights into the evolution of the tea genome and tea quality.</title>
        <authorList>
            <person name="Wei C."/>
            <person name="Yang H."/>
            <person name="Wang S."/>
            <person name="Zhao J."/>
            <person name="Liu C."/>
            <person name="Gao L."/>
            <person name="Xia E."/>
            <person name="Lu Y."/>
            <person name="Tai Y."/>
            <person name="She G."/>
            <person name="Sun J."/>
            <person name="Cao H."/>
            <person name="Tong W."/>
            <person name="Gao Q."/>
            <person name="Li Y."/>
            <person name="Deng W."/>
            <person name="Jiang X."/>
            <person name="Wang W."/>
            <person name="Chen Q."/>
            <person name="Zhang S."/>
            <person name="Li H."/>
            <person name="Wu J."/>
            <person name="Wang P."/>
            <person name="Li P."/>
            <person name="Shi C."/>
            <person name="Zheng F."/>
            <person name="Jian J."/>
            <person name="Huang B."/>
            <person name="Shan D."/>
            <person name="Shi M."/>
            <person name="Fang C."/>
            <person name="Yue Y."/>
            <person name="Li F."/>
            <person name="Li D."/>
            <person name="Wei S."/>
            <person name="Han B."/>
            <person name="Jiang C."/>
            <person name="Yin Y."/>
            <person name="Xia T."/>
            <person name="Zhang Z."/>
            <person name="Bennetzen J.L."/>
            <person name="Zhao S."/>
            <person name="Wan X."/>
        </authorList>
    </citation>
    <scope>NUCLEOTIDE SEQUENCE [LARGE SCALE GENOMIC DNA]</scope>
    <source>
        <strain evidence="11">cv. Shuchazao</strain>
        <tissue evidence="10">Leaf</tissue>
    </source>
</reference>
<evidence type="ECO:0000259" key="8">
    <source>
        <dbReference type="PROSITE" id="PS51369"/>
    </source>
</evidence>
<dbReference type="Proteomes" id="UP000306102">
    <property type="component" value="Unassembled WGS sequence"/>
</dbReference>